<dbReference type="PANTHER" id="PTHR42693">
    <property type="entry name" value="ARYLSULFATASE FAMILY MEMBER"/>
    <property type="match status" value="1"/>
</dbReference>
<dbReference type="SUPFAM" id="SSF53649">
    <property type="entry name" value="Alkaline phosphatase-like"/>
    <property type="match status" value="1"/>
</dbReference>
<accession>A0A934S0L7</accession>
<name>A0A934S0L7_9BACT</name>
<evidence type="ECO:0000256" key="1">
    <source>
        <dbReference type="ARBA" id="ARBA00008779"/>
    </source>
</evidence>
<evidence type="ECO:0000256" key="4">
    <source>
        <dbReference type="ARBA" id="ARBA00022837"/>
    </source>
</evidence>
<feature type="domain" description="Sulfatase N-terminal" evidence="5">
    <location>
        <begin position="24"/>
        <end position="362"/>
    </location>
</feature>
<proteinExistence type="inferred from homology"/>
<comment type="similarity">
    <text evidence="1">Belongs to the sulfatase family.</text>
</comment>
<dbReference type="PROSITE" id="PS00149">
    <property type="entry name" value="SULFATASE_2"/>
    <property type="match status" value="1"/>
</dbReference>
<dbReference type="GO" id="GO:0004065">
    <property type="term" value="F:arylsulfatase activity"/>
    <property type="evidence" value="ECO:0007669"/>
    <property type="project" value="TreeGrafter"/>
</dbReference>
<evidence type="ECO:0000313" key="6">
    <source>
        <dbReference type="EMBL" id="MBK1879000.1"/>
    </source>
</evidence>
<dbReference type="InterPro" id="IPR024607">
    <property type="entry name" value="Sulfatase_CS"/>
</dbReference>
<evidence type="ECO:0000256" key="3">
    <source>
        <dbReference type="ARBA" id="ARBA00022801"/>
    </source>
</evidence>
<sequence length="485" mass="54008">MVNKLFFGLALLVCCSISWGKSLPNVVLILVDDMGYGDLGCYNENSKIPTPHIDSLAEEGMRFTDAHSAGSVCHPSRYGLMTGQLPFRINYSVWREQPLIDENRVTVASMLKGEGYRTAMVGKWHLGFKEDGYENRLPGGPVDRGFDTYFGMRASTDIPPYFYIEGDRALVEPYESIDANYSDGWTKIQGAFWREGGIAPNLQLEDVLPRFTDEAVGVIRDHSRLHGDDPLFLYLAYPAPHTPWLPSEEFLGSSGASMYGDFMVMVDHMVGRVMKALEESGMEDDTIVLFSSDNGPVWYPTDVKEFGHDSVEGLSGMKGDAWEGGHRMPFIVRWPGDVKSGSVSDELICFTDFFATMADVIGREPSSDEGPDSISFLPVLKGRTQGDRESLVLESARGLFSVRDGKWKYINGKGSGGFSDGYFKQQKLSNKGPKHQLYNLEEDPGETTNLAAKHPDVVKRLDRELQRVLKQGFYKTDDAAQTMGK</sequence>
<reference evidence="6" key="1">
    <citation type="submission" date="2021-01" db="EMBL/GenBank/DDBJ databases">
        <title>Modified the classification status of verrucomicrobia.</title>
        <authorList>
            <person name="Feng X."/>
        </authorList>
    </citation>
    <scope>NUCLEOTIDE SEQUENCE</scope>
    <source>
        <strain evidence="6">KCTC 13126</strain>
    </source>
</reference>
<evidence type="ECO:0000313" key="7">
    <source>
        <dbReference type="Proteomes" id="UP000617628"/>
    </source>
</evidence>
<keyword evidence="3" id="KW-0378">Hydrolase</keyword>
<dbReference type="CDD" id="cd16143">
    <property type="entry name" value="ARS_like"/>
    <property type="match status" value="1"/>
</dbReference>
<evidence type="ECO:0000256" key="2">
    <source>
        <dbReference type="ARBA" id="ARBA00022723"/>
    </source>
</evidence>
<dbReference type="Gene3D" id="3.30.1120.10">
    <property type="match status" value="1"/>
</dbReference>
<dbReference type="InterPro" id="IPR017850">
    <property type="entry name" value="Alkaline_phosphatase_core_sf"/>
</dbReference>
<gene>
    <name evidence="6" type="ORF">JIN87_19100</name>
</gene>
<dbReference type="InterPro" id="IPR050738">
    <property type="entry name" value="Sulfatase"/>
</dbReference>
<dbReference type="Gene3D" id="3.40.720.10">
    <property type="entry name" value="Alkaline Phosphatase, subunit A"/>
    <property type="match status" value="1"/>
</dbReference>
<organism evidence="6 7">
    <name type="scientific">Pelagicoccus mobilis</name>
    <dbReference type="NCBI Taxonomy" id="415221"/>
    <lineage>
        <taxon>Bacteria</taxon>
        <taxon>Pseudomonadati</taxon>
        <taxon>Verrucomicrobiota</taxon>
        <taxon>Opitutia</taxon>
        <taxon>Puniceicoccales</taxon>
        <taxon>Pelagicoccaceae</taxon>
        <taxon>Pelagicoccus</taxon>
    </lineage>
</organism>
<evidence type="ECO:0000259" key="5">
    <source>
        <dbReference type="Pfam" id="PF00884"/>
    </source>
</evidence>
<dbReference type="Pfam" id="PF00884">
    <property type="entry name" value="Sulfatase"/>
    <property type="match status" value="1"/>
</dbReference>
<keyword evidence="2" id="KW-0479">Metal-binding</keyword>
<protein>
    <submittedName>
        <fullName evidence="6">Arylsulfatase</fullName>
    </submittedName>
</protein>
<keyword evidence="7" id="KW-1185">Reference proteome</keyword>
<dbReference type="GO" id="GO:0046872">
    <property type="term" value="F:metal ion binding"/>
    <property type="evidence" value="ECO:0007669"/>
    <property type="project" value="UniProtKB-KW"/>
</dbReference>
<dbReference type="InterPro" id="IPR000917">
    <property type="entry name" value="Sulfatase_N"/>
</dbReference>
<keyword evidence="4" id="KW-0106">Calcium</keyword>
<dbReference type="RefSeq" id="WP_200357214.1">
    <property type="nucleotide sequence ID" value="NZ_JAENIL010000039.1"/>
</dbReference>
<dbReference type="PANTHER" id="PTHR42693:SF53">
    <property type="entry name" value="ENDO-4-O-SULFATASE"/>
    <property type="match status" value="1"/>
</dbReference>
<comment type="caution">
    <text evidence="6">The sequence shown here is derived from an EMBL/GenBank/DDBJ whole genome shotgun (WGS) entry which is preliminary data.</text>
</comment>
<dbReference type="AlphaFoldDB" id="A0A934S0L7"/>
<dbReference type="EMBL" id="JAENIL010000039">
    <property type="protein sequence ID" value="MBK1879000.1"/>
    <property type="molecule type" value="Genomic_DNA"/>
</dbReference>
<dbReference type="Proteomes" id="UP000617628">
    <property type="component" value="Unassembled WGS sequence"/>
</dbReference>